<dbReference type="Proteomes" id="UP000326202">
    <property type="component" value="Chromosome"/>
</dbReference>
<evidence type="ECO:0000256" key="1">
    <source>
        <dbReference type="ARBA" id="ARBA00022729"/>
    </source>
</evidence>
<dbReference type="KEGG" id="htq:FRZ44_14470"/>
<protein>
    <submittedName>
        <fullName evidence="2">Polyamine ABC transporter substrate-binding protein</fullName>
    </submittedName>
</protein>
<dbReference type="SUPFAM" id="SSF53850">
    <property type="entry name" value="Periplasmic binding protein-like II"/>
    <property type="match status" value="1"/>
</dbReference>
<proteinExistence type="predicted"/>
<dbReference type="OrthoDB" id="9815444at2"/>
<name>A0A5J6MHY7_9PROT</name>
<keyword evidence="1" id="KW-0732">Signal</keyword>
<dbReference type="InterPro" id="IPR006311">
    <property type="entry name" value="TAT_signal"/>
</dbReference>
<dbReference type="InterPro" id="IPR006059">
    <property type="entry name" value="SBP"/>
</dbReference>
<evidence type="ECO:0000313" key="2">
    <source>
        <dbReference type="EMBL" id="QEX16155.1"/>
    </source>
</evidence>
<dbReference type="Pfam" id="PF13416">
    <property type="entry name" value="SBP_bac_8"/>
    <property type="match status" value="1"/>
</dbReference>
<dbReference type="EMBL" id="CP042906">
    <property type="protein sequence ID" value="QEX16155.1"/>
    <property type="molecule type" value="Genomic_DNA"/>
</dbReference>
<dbReference type="Gene3D" id="3.40.190.10">
    <property type="entry name" value="Periplasmic binding protein-like II"/>
    <property type="match status" value="2"/>
</dbReference>
<gene>
    <name evidence="2" type="ORF">FRZ44_14470</name>
</gene>
<dbReference type="PANTHER" id="PTHR30222:SF2">
    <property type="entry name" value="ABC TRANSPORTER SUBSTRATE-BINDING PROTEIN"/>
    <property type="match status" value="1"/>
</dbReference>
<accession>A0A5J6MHY7</accession>
<dbReference type="PROSITE" id="PS51318">
    <property type="entry name" value="TAT"/>
    <property type="match status" value="1"/>
</dbReference>
<reference evidence="2 3" key="1">
    <citation type="submission" date="2019-08" db="EMBL/GenBank/DDBJ databases">
        <title>Hyperibacter terrae gen. nov., sp. nov. and Hyperibacter viscosus sp. nov., two new members in the family Rhodospirillaceae isolated from the rhizosphere of Hypericum perforatum.</title>
        <authorList>
            <person name="Noviana Z."/>
        </authorList>
    </citation>
    <scope>NUCLEOTIDE SEQUENCE [LARGE SCALE GENOMIC DNA]</scope>
    <source>
        <strain evidence="2 3">R5913</strain>
    </source>
</reference>
<dbReference type="PANTHER" id="PTHR30222">
    <property type="entry name" value="SPERMIDINE/PUTRESCINE-BINDING PERIPLASMIC PROTEIN"/>
    <property type="match status" value="1"/>
</dbReference>
<organism evidence="2 3">
    <name type="scientific">Hypericibacter terrae</name>
    <dbReference type="NCBI Taxonomy" id="2602015"/>
    <lineage>
        <taxon>Bacteria</taxon>
        <taxon>Pseudomonadati</taxon>
        <taxon>Pseudomonadota</taxon>
        <taxon>Alphaproteobacteria</taxon>
        <taxon>Rhodospirillales</taxon>
        <taxon>Dongiaceae</taxon>
        <taxon>Hypericibacter</taxon>
    </lineage>
</organism>
<sequence>MTAQRFAQDSVEVALANLKAGRISRRTFLAASALAGAGAVALSSGDLLAAGKPKQIVHANWGGDAVRCTGDIYGKAFTAKTGVPVVVDGSGPLEGSIKAMVEAKNVTWDCCDADFFSVLRMGRVNELEAVDYSIVDRAGYIAPYTHDYGVLGYWYSYVMTWDTEKVGKAAPTWADFFDVEKYPGKRTMYKYMNGAIEAALLADGVAPDKLYPLDVDRGLAKIEKIKDHIVFWDSGASSQQMFLDGEVVMGSLWQTRSQLIKQDTKGRVDWTFDQGNACPAAWVIPKGNPAGREWANRWLANLQTPELQLEVMRCYGQGPANPATYDIMSADERAITPGTAENLKKQIPLDSEYFAKHYDDVLNAFLDMISA</sequence>
<dbReference type="AlphaFoldDB" id="A0A5J6MHY7"/>
<dbReference type="RefSeq" id="WP_151176547.1">
    <property type="nucleotide sequence ID" value="NZ_CP042906.1"/>
</dbReference>
<dbReference type="CDD" id="cd13589">
    <property type="entry name" value="PBP2_polyamine_RpCGA009"/>
    <property type="match status" value="1"/>
</dbReference>
<evidence type="ECO:0000313" key="3">
    <source>
        <dbReference type="Proteomes" id="UP000326202"/>
    </source>
</evidence>
<keyword evidence="3" id="KW-1185">Reference proteome</keyword>